<keyword evidence="2" id="KW-1185">Reference proteome</keyword>
<accession>A0AAP0F1G6</accession>
<dbReference type="EMBL" id="JBBNAE010000008">
    <property type="protein sequence ID" value="KAK9102112.1"/>
    <property type="molecule type" value="Genomic_DNA"/>
</dbReference>
<proteinExistence type="predicted"/>
<gene>
    <name evidence="1" type="ORF">Sjap_019366</name>
</gene>
<evidence type="ECO:0000313" key="2">
    <source>
        <dbReference type="Proteomes" id="UP001417504"/>
    </source>
</evidence>
<comment type="caution">
    <text evidence="1">The sequence shown here is derived from an EMBL/GenBank/DDBJ whole genome shotgun (WGS) entry which is preliminary data.</text>
</comment>
<evidence type="ECO:0000313" key="1">
    <source>
        <dbReference type="EMBL" id="KAK9102112.1"/>
    </source>
</evidence>
<dbReference type="AlphaFoldDB" id="A0AAP0F1G6"/>
<organism evidence="1 2">
    <name type="scientific">Stephania japonica</name>
    <dbReference type="NCBI Taxonomy" id="461633"/>
    <lineage>
        <taxon>Eukaryota</taxon>
        <taxon>Viridiplantae</taxon>
        <taxon>Streptophyta</taxon>
        <taxon>Embryophyta</taxon>
        <taxon>Tracheophyta</taxon>
        <taxon>Spermatophyta</taxon>
        <taxon>Magnoliopsida</taxon>
        <taxon>Ranunculales</taxon>
        <taxon>Menispermaceae</taxon>
        <taxon>Menispermoideae</taxon>
        <taxon>Cissampelideae</taxon>
        <taxon>Stephania</taxon>
    </lineage>
</organism>
<dbReference type="Proteomes" id="UP001417504">
    <property type="component" value="Unassembled WGS sequence"/>
</dbReference>
<sequence length="89" mass="10239">MLNSFRLSPTCSFSDLQRSHLTNRFALLLNRSVHLLILLGRVGTTNMKDQMILERRIGHLHKIDSETDCLVEKKLMVHHTGAMIRTLLT</sequence>
<name>A0AAP0F1G6_9MAGN</name>
<protein>
    <submittedName>
        <fullName evidence="1">Uncharacterized protein</fullName>
    </submittedName>
</protein>
<reference evidence="1 2" key="1">
    <citation type="submission" date="2024-01" db="EMBL/GenBank/DDBJ databases">
        <title>Genome assemblies of Stephania.</title>
        <authorList>
            <person name="Yang L."/>
        </authorList>
    </citation>
    <scope>NUCLEOTIDE SEQUENCE [LARGE SCALE GENOMIC DNA]</scope>
    <source>
        <strain evidence="1">QJT</strain>
        <tissue evidence="1">Leaf</tissue>
    </source>
</reference>